<keyword evidence="2" id="KW-1185">Reference proteome</keyword>
<protein>
    <submittedName>
        <fullName evidence="1">Uncharacterized protein</fullName>
    </submittedName>
</protein>
<name>A0ABD2ZTP1_9GENT</name>
<comment type="caution">
    <text evidence="1">The sequence shown here is derived from an EMBL/GenBank/DDBJ whole genome shotgun (WGS) entry which is preliminary data.</text>
</comment>
<reference evidence="1 2" key="1">
    <citation type="submission" date="2024-11" db="EMBL/GenBank/DDBJ databases">
        <title>A near-complete genome assembly of Cinchona calisaya.</title>
        <authorList>
            <person name="Lian D.C."/>
            <person name="Zhao X.W."/>
            <person name="Wei L."/>
        </authorList>
    </citation>
    <scope>NUCLEOTIDE SEQUENCE [LARGE SCALE GENOMIC DNA]</scope>
    <source>
        <tissue evidence="1">Nenye</tissue>
    </source>
</reference>
<gene>
    <name evidence="1" type="ORF">ACH5RR_015645</name>
</gene>
<evidence type="ECO:0000313" key="2">
    <source>
        <dbReference type="Proteomes" id="UP001630127"/>
    </source>
</evidence>
<proteinExistence type="predicted"/>
<dbReference type="AlphaFoldDB" id="A0ABD2ZTP1"/>
<organism evidence="1 2">
    <name type="scientific">Cinchona calisaya</name>
    <dbReference type="NCBI Taxonomy" id="153742"/>
    <lineage>
        <taxon>Eukaryota</taxon>
        <taxon>Viridiplantae</taxon>
        <taxon>Streptophyta</taxon>
        <taxon>Embryophyta</taxon>
        <taxon>Tracheophyta</taxon>
        <taxon>Spermatophyta</taxon>
        <taxon>Magnoliopsida</taxon>
        <taxon>eudicotyledons</taxon>
        <taxon>Gunneridae</taxon>
        <taxon>Pentapetalae</taxon>
        <taxon>asterids</taxon>
        <taxon>lamiids</taxon>
        <taxon>Gentianales</taxon>
        <taxon>Rubiaceae</taxon>
        <taxon>Cinchonoideae</taxon>
        <taxon>Cinchoneae</taxon>
        <taxon>Cinchona</taxon>
    </lineage>
</organism>
<accession>A0ABD2ZTP1</accession>
<sequence>MEAWKEIAIKKPNFTLVIFKPLTKVKTWKDILMIPLAPIACNMVQVGDQRFLALSLSSIKRAHIGNMAPIASNMVQVRDQRFLALGASSIKRAHVGNMAPIASNMVQVGDQRFPTLSASSIKRAHAGNILRPLGGASF</sequence>
<dbReference type="EMBL" id="JBJUIK010000007">
    <property type="protein sequence ID" value="KAL3522811.1"/>
    <property type="molecule type" value="Genomic_DNA"/>
</dbReference>
<evidence type="ECO:0000313" key="1">
    <source>
        <dbReference type="EMBL" id="KAL3522811.1"/>
    </source>
</evidence>
<dbReference type="Proteomes" id="UP001630127">
    <property type="component" value="Unassembled WGS sequence"/>
</dbReference>